<dbReference type="Pfam" id="PF24626">
    <property type="entry name" value="SH3_Tf2-1"/>
    <property type="match status" value="1"/>
</dbReference>
<sequence length="239" mass="26679">MYLRCVTGLAALGGVLLQHLVPLCSARHAFRGGLWAAAPAYSAILARDACTEEAVALLRSRDDMLAEARQRLLQAQQLSKKYYNASHRDLELQEGEWVWLRLLHRTTQSLDARAKGKLGPRYAGPFPVLELIGKVAYRLQLPAGAHLHDVFNLLKRHKGDHPSEPAPLPLVQDGRLLPAPAMVLRAQLHRGLPQEEATWEVLDDFRRLCPDFQLEEELFAQAGRDVMTGVSVPEEEADC</sequence>
<evidence type="ECO:0000313" key="4">
    <source>
        <dbReference type="Proteomes" id="UP001341281"/>
    </source>
</evidence>
<dbReference type="PANTHER" id="PTHR46148:SF52">
    <property type="entry name" value="OS04G0603800 PROTEIN"/>
    <property type="match status" value="1"/>
</dbReference>
<gene>
    <name evidence="3" type="ORF">U9M48_024663</name>
</gene>
<reference evidence="3 4" key="1">
    <citation type="submission" date="2024-02" db="EMBL/GenBank/DDBJ databases">
        <title>High-quality chromosome-scale genome assembly of Pensacola bahiagrass (Paspalum notatum Flugge var. saurae).</title>
        <authorList>
            <person name="Vega J.M."/>
            <person name="Podio M."/>
            <person name="Orjuela J."/>
            <person name="Siena L.A."/>
            <person name="Pessino S.C."/>
            <person name="Combes M.C."/>
            <person name="Mariac C."/>
            <person name="Albertini E."/>
            <person name="Pupilli F."/>
            <person name="Ortiz J.P.A."/>
            <person name="Leblanc O."/>
        </authorList>
    </citation>
    <scope>NUCLEOTIDE SEQUENCE [LARGE SCALE GENOMIC DNA]</scope>
    <source>
        <strain evidence="3">R1</strain>
        <tissue evidence="3">Leaf</tissue>
    </source>
</reference>
<feature type="domain" description="Tf2-1-like SH3-like" evidence="2">
    <location>
        <begin position="95"/>
        <end position="153"/>
    </location>
</feature>
<dbReference type="EMBL" id="CP144749">
    <property type="protein sequence ID" value="WVZ76711.1"/>
    <property type="molecule type" value="Genomic_DNA"/>
</dbReference>
<feature type="chain" id="PRO_5042949176" description="Tf2-1-like SH3-like domain-containing protein" evidence="1">
    <location>
        <begin position="27"/>
        <end position="239"/>
    </location>
</feature>
<protein>
    <recommendedName>
        <fullName evidence="2">Tf2-1-like SH3-like domain-containing protein</fullName>
    </recommendedName>
</protein>
<keyword evidence="4" id="KW-1185">Reference proteome</keyword>
<name>A0AAQ3TP36_PASNO</name>
<keyword evidence="1" id="KW-0732">Signal</keyword>
<organism evidence="3 4">
    <name type="scientific">Paspalum notatum var. saurae</name>
    <dbReference type="NCBI Taxonomy" id="547442"/>
    <lineage>
        <taxon>Eukaryota</taxon>
        <taxon>Viridiplantae</taxon>
        <taxon>Streptophyta</taxon>
        <taxon>Embryophyta</taxon>
        <taxon>Tracheophyta</taxon>
        <taxon>Spermatophyta</taxon>
        <taxon>Magnoliopsida</taxon>
        <taxon>Liliopsida</taxon>
        <taxon>Poales</taxon>
        <taxon>Poaceae</taxon>
        <taxon>PACMAD clade</taxon>
        <taxon>Panicoideae</taxon>
        <taxon>Andropogonodae</taxon>
        <taxon>Paspaleae</taxon>
        <taxon>Paspalinae</taxon>
        <taxon>Paspalum</taxon>
    </lineage>
</organism>
<dbReference type="AlphaFoldDB" id="A0AAQ3TP36"/>
<evidence type="ECO:0000313" key="3">
    <source>
        <dbReference type="EMBL" id="WVZ76711.1"/>
    </source>
</evidence>
<dbReference type="InterPro" id="IPR056924">
    <property type="entry name" value="SH3_Tf2-1"/>
</dbReference>
<evidence type="ECO:0000259" key="2">
    <source>
        <dbReference type="Pfam" id="PF24626"/>
    </source>
</evidence>
<evidence type="ECO:0000256" key="1">
    <source>
        <dbReference type="SAM" id="SignalP"/>
    </source>
</evidence>
<proteinExistence type="predicted"/>
<feature type="signal peptide" evidence="1">
    <location>
        <begin position="1"/>
        <end position="26"/>
    </location>
</feature>
<dbReference type="Proteomes" id="UP001341281">
    <property type="component" value="Chromosome 05"/>
</dbReference>
<dbReference type="PANTHER" id="PTHR46148">
    <property type="entry name" value="CHROMO DOMAIN-CONTAINING PROTEIN"/>
    <property type="match status" value="1"/>
</dbReference>
<accession>A0AAQ3TP36</accession>